<evidence type="ECO:0000313" key="3">
    <source>
        <dbReference type="EMBL" id="MCY1723362.1"/>
    </source>
</evidence>
<dbReference type="Pfam" id="PF06580">
    <property type="entry name" value="His_kinase"/>
    <property type="match status" value="1"/>
</dbReference>
<dbReference type="Proteomes" id="UP001145087">
    <property type="component" value="Unassembled WGS sequence"/>
</dbReference>
<proteinExistence type="predicted"/>
<dbReference type="PANTHER" id="PTHR34220:SF7">
    <property type="entry name" value="SENSOR HISTIDINE KINASE YPDA"/>
    <property type="match status" value="1"/>
</dbReference>
<dbReference type="AlphaFoldDB" id="A0A9X3FBN6"/>
<keyword evidence="4" id="KW-1185">Reference proteome</keyword>
<organism evidence="3 4">
    <name type="scientific">Draconibacterium aestuarii</name>
    <dbReference type="NCBI Taxonomy" id="2998507"/>
    <lineage>
        <taxon>Bacteria</taxon>
        <taxon>Pseudomonadati</taxon>
        <taxon>Bacteroidota</taxon>
        <taxon>Bacteroidia</taxon>
        <taxon>Marinilabiliales</taxon>
        <taxon>Prolixibacteraceae</taxon>
        <taxon>Draconibacterium</taxon>
    </lineage>
</organism>
<evidence type="ECO:0000313" key="4">
    <source>
        <dbReference type="Proteomes" id="UP001145087"/>
    </source>
</evidence>
<feature type="domain" description="Signal transduction histidine kinase internal region" evidence="2">
    <location>
        <begin position="163"/>
        <end position="241"/>
    </location>
</feature>
<dbReference type="GO" id="GO:0000155">
    <property type="term" value="F:phosphorelay sensor kinase activity"/>
    <property type="evidence" value="ECO:0007669"/>
    <property type="project" value="InterPro"/>
</dbReference>
<keyword evidence="1" id="KW-0812">Transmembrane</keyword>
<dbReference type="EMBL" id="JAPOHD010000068">
    <property type="protein sequence ID" value="MCY1723362.1"/>
    <property type="molecule type" value="Genomic_DNA"/>
</dbReference>
<dbReference type="GO" id="GO:0016020">
    <property type="term" value="C:membrane"/>
    <property type="evidence" value="ECO:0007669"/>
    <property type="project" value="InterPro"/>
</dbReference>
<keyword evidence="1" id="KW-1133">Transmembrane helix</keyword>
<feature type="transmembrane region" description="Helical" evidence="1">
    <location>
        <begin position="76"/>
        <end position="96"/>
    </location>
</feature>
<feature type="transmembrane region" description="Helical" evidence="1">
    <location>
        <begin position="47"/>
        <end position="67"/>
    </location>
</feature>
<name>A0A9X3FBN6_9BACT</name>
<dbReference type="PANTHER" id="PTHR34220">
    <property type="entry name" value="SENSOR HISTIDINE KINASE YPDA"/>
    <property type="match status" value="1"/>
</dbReference>
<comment type="caution">
    <text evidence="3">The sequence shown here is derived from an EMBL/GenBank/DDBJ whole genome shotgun (WGS) entry which is preliminary data.</text>
</comment>
<keyword evidence="3" id="KW-0808">Transferase</keyword>
<reference evidence="3" key="1">
    <citation type="submission" date="2022-11" db="EMBL/GenBank/DDBJ databases">
        <title>Marilongibacter aestuarii gen. nov., sp. nov., isolated from tidal flat sediment.</title>
        <authorList>
            <person name="Jiayan W."/>
        </authorList>
    </citation>
    <scope>NUCLEOTIDE SEQUENCE</scope>
    <source>
        <strain evidence="3">Z1-6</strain>
    </source>
</reference>
<dbReference type="InterPro" id="IPR050640">
    <property type="entry name" value="Bact_2-comp_sensor_kinase"/>
</dbReference>
<evidence type="ECO:0000256" key="1">
    <source>
        <dbReference type="SAM" id="Phobius"/>
    </source>
</evidence>
<dbReference type="InterPro" id="IPR010559">
    <property type="entry name" value="Sig_transdc_His_kin_internal"/>
</dbReference>
<protein>
    <submittedName>
        <fullName evidence="3">Histidine kinase</fullName>
    </submittedName>
</protein>
<dbReference type="RefSeq" id="WP_343335685.1">
    <property type="nucleotide sequence ID" value="NZ_JAPOHD010000068.1"/>
</dbReference>
<feature type="transmembrane region" description="Helical" evidence="1">
    <location>
        <begin position="18"/>
        <end position="35"/>
    </location>
</feature>
<evidence type="ECO:0000259" key="2">
    <source>
        <dbReference type="Pfam" id="PF06580"/>
    </source>
</evidence>
<keyword evidence="3" id="KW-0418">Kinase</keyword>
<accession>A0A9X3FBN6</accession>
<gene>
    <name evidence="3" type="ORF">OU798_23630</name>
</gene>
<keyword evidence="1" id="KW-0472">Membrane</keyword>
<sequence length="363" mass="42389">MNKLLYNNRFLYRGSRHILFFCFTVLCFSVILYVQNGSENFSHTFGVTFSNALFFFGYAYITIFLLIPEFLLKGKILWFLLLLLLIGVGLSAIKLVTSDFIFYSSIAPENVERTGVMNLRFIVVNTKDMTFIVALFCITKYVKDYLFAENQRKMLEKQNKEAQSTLLQSQFDPHFMFNTINNLYALSLLNPVKTNEVIRRMKIVLSYIIEESRKNLVWLSDEVELVENYISLEQLRYGKRLKVEFVTHGNIEALKIPPMVLFLLVENSFKHGSSLDAGTPWIKIDVRAESGKITLSAENSKPKTILKHDFDIEKGRGFKSLKKRLDIIYQPQGYQLKIEEQDVFFKVLLELKENIEFRQTTYR</sequence>